<dbReference type="Gene3D" id="3.60.10.10">
    <property type="entry name" value="Endonuclease/exonuclease/phosphatase"/>
    <property type="match status" value="1"/>
</dbReference>
<dbReference type="Proteomes" id="UP000289738">
    <property type="component" value="Chromosome B05"/>
</dbReference>
<keyword evidence="3" id="KW-1185">Reference proteome</keyword>
<dbReference type="PANTHER" id="PTHR33710">
    <property type="entry name" value="BNAC02G09200D PROTEIN"/>
    <property type="match status" value="1"/>
</dbReference>
<gene>
    <name evidence="2" type="ORF">Ahy_B05g075110</name>
</gene>
<protein>
    <recommendedName>
        <fullName evidence="4">Endonuclease/exonuclease/phosphatase domain-containing protein</fullName>
    </recommendedName>
</protein>
<dbReference type="SUPFAM" id="SSF56219">
    <property type="entry name" value="DNase I-like"/>
    <property type="match status" value="1"/>
</dbReference>
<proteinExistence type="predicted"/>
<organism evidence="2 3">
    <name type="scientific">Arachis hypogaea</name>
    <name type="common">Peanut</name>
    <dbReference type="NCBI Taxonomy" id="3818"/>
    <lineage>
        <taxon>Eukaryota</taxon>
        <taxon>Viridiplantae</taxon>
        <taxon>Streptophyta</taxon>
        <taxon>Embryophyta</taxon>
        <taxon>Tracheophyta</taxon>
        <taxon>Spermatophyta</taxon>
        <taxon>Magnoliopsida</taxon>
        <taxon>eudicotyledons</taxon>
        <taxon>Gunneridae</taxon>
        <taxon>Pentapetalae</taxon>
        <taxon>rosids</taxon>
        <taxon>fabids</taxon>
        <taxon>Fabales</taxon>
        <taxon>Fabaceae</taxon>
        <taxon>Papilionoideae</taxon>
        <taxon>50 kb inversion clade</taxon>
        <taxon>dalbergioids sensu lato</taxon>
        <taxon>Dalbergieae</taxon>
        <taxon>Pterocarpus clade</taxon>
        <taxon>Arachis</taxon>
    </lineage>
</organism>
<evidence type="ECO:0000256" key="1">
    <source>
        <dbReference type="SAM" id="MobiDB-lite"/>
    </source>
</evidence>
<evidence type="ECO:0008006" key="4">
    <source>
        <dbReference type="Google" id="ProtNLM"/>
    </source>
</evidence>
<name>A0A444Z0I0_ARAHY</name>
<evidence type="ECO:0000313" key="2">
    <source>
        <dbReference type="EMBL" id="RYR07699.1"/>
    </source>
</evidence>
<accession>A0A444Z0I0</accession>
<comment type="caution">
    <text evidence="2">The sequence shown here is derived from an EMBL/GenBank/DDBJ whole genome shotgun (WGS) entry which is preliminary data.</text>
</comment>
<dbReference type="PANTHER" id="PTHR33710:SF71">
    <property type="entry name" value="ENDONUCLEASE_EXONUCLEASE_PHOSPHATASE DOMAIN-CONTAINING PROTEIN"/>
    <property type="match status" value="1"/>
</dbReference>
<feature type="region of interest" description="Disordered" evidence="1">
    <location>
        <begin position="33"/>
        <end position="67"/>
    </location>
</feature>
<dbReference type="EMBL" id="SDMP01000015">
    <property type="protein sequence ID" value="RYR07699.1"/>
    <property type="molecule type" value="Genomic_DNA"/>
</dbReference>
<reference evidence="2 3" key="1">
    <citation type="submission" date="2019-01" db="EMBL/GenBank/DDBJ databases">
        <title>Sequencing of cultivated peanut Arachis hypogaea provides insights into genome evolution and oil improvement.</title>
        <authorList>
            <person name="Chen X."/>
        </authorList>
    </citation>
    <scope>NUCLEOTIDE SEQUENCE [LARGE SCALE GENOMIC DNA]</scope>
    <source>
        <strain evidence="3">cv. Fuhuasheng</strain>
        <tissue evidence="2">Leaves</tissue>
    </source>
</reference>
<dbReference type="AlphaFoldDB" id="A0A444Z0I0"/>
<sequence length="259" mass="30834">MNSYKIEDWKLGQEEKREKEAIGQELKRLMLARKNDEQVSKGRMKSMNHQEVGRRGMQDDELSKPSKEAKNRELELVSQHVNLDENIYFVELASDEDEDKAAEEQAEWEAQLAKKLELKLSLKRKRENWQVLMFTYKDRKKEQEDKEHKKMKNGNTTVDTGEFVDDNGLIDIDLKGSKYTWFSNPKNNVITRKRLDRVLVNWKWLQIYQNVNLRASPAITSDHCALILDTQRQIRIKKDFRFEAYWAEHEECKEVIKRS</sequence>
<evidence type="ECO:0000313" key="3">
    <source>
        <dbReference type="Proteomes" id="UP000289738"/>
    </source>
</evidence>
<dbReference type="InterPro" id="IPR036691">
    <property type="entry name" value="Endo/exonu/phosph_ase_sf"/>
</dbReference>
<feature type="compositionally biased region" description="Basic and acidic residues" evidence="1">
    <location>
        <begin position="51"/>
        <end position="67"/>
    </location>
</feature>
<dbReference type="STRING" id="3818.A0A444Z0I0"/>